<keyword evidence="4" id="KW-0233">DNA recombination</keyword>
<dbReference type="RefSeq" id="WP_008190531.1">
    <property type="nucleotide sequence ID" value="NZ_CM011002.1"/>
</dbReference>
<evidence type="ECO:0000313" key="8">
    <source>
        <dbReference type="EMBL" id="EEE43897.1"/>
    </source>
</evidence>
<dbReference type="InterPro" id="IPR044068">
    <property type="entry name" value="CB"/>
</dbReference>
<dbReference type="SUPFAM" id="SSF56349">
    <property type="entry name" value="DNA breaking-rejoining enzymes"/>
    <property type="match status" value="1"/>
</dbReference>
<dbReference type="PANTHER" id="PTHR30349:SF41">
    <property type="entry name" value="INTEGRASE_RECOMBINASE PROTEIN MJ0367-RELATED"/>
    <property type="match status" value="1"/>
</dbReference>
<evidence type="ECO:0000313" key="9">
    <source>
        <dbReference type="Proteomes" id="UP000004703"/>
    </source>
</evidence>
<dbReference type="InterPro" id="IPR050090">
    <property type="entry name" value="Tyrosine_recombinase_XerCD"/>
</dbReference>
<keyword evidence="3 5" id="KW-0238">DNA-binding</keyword>
<dbReference type="EMBL" id="ACCU02000003">
    <property type="protein sequence ID" value="EEE43897.1"/>
    <property type="molecule type" value="Genomic_DNA"/>
</dbReference>
<evidence type="ECO:0000259" key="6">
    <source>
        <dbReference type="PROSITE" id="PS51898"/>
    </source>
</evidence>
<dbReference type="InterPro" id="IPR002104">
    <property type="entry name" value="Integrase_catalytic"/>
</dbReference>
<comment type="caution">
    <text evidence="8">The sequence shown here is derived from an EMBL/GenBank/DDBJ whole genome shotgun (WGS) entry which is preliminary data.</text>
</comment>
<dbReference type="PANTHER" id="PTHR30349">
    <property type="entry name" value="PHAGE INTEGRASE-RELATED"/>
    <property type="match status" value="1"/>
</dbReference>
<dbReference type="GO" id="GO:0006310">
    <property type="term" value="P:DNA recombination"/>
    <property type="evidence" value="ECO:0007669"/>
    <property type="project" value="UniProtKB-KW"/>
</dbReference>
<organism evidence="8 9">
    <name type="scientific">Roseibium alexandrii (strain DSM 17067 / NCIMB 14079 / DFL-11)</name>
    <name type="common">Labrenzia alexandrii</name>
    <dbReference type="NCBI Taxonomy" id="244592"/>
    <lineage>
        <taxon>Bacteria</taxon>
        <taxon>Pseudomonadati</taxon>
        <taxon>Pseudomonadota</taxon>
        <taxon>Alphaproteobacteria</taxon>
        <taxon>Hyphomicrobiales</taxon>
        <taxon>Stappiaceae</taxon>
        <taxon>Roseibium</taxon>
    </lineage>
</organism>
<dbReference type="Pfam" id="PF13495">
    <property type="entry name" value="Phage_int_SAM_4"/>
    <property type="match status" value="1"/>
</dbReference>
<sequence length="535" mass="60230">MAGKIRYLHEDKNGYFARKRVPTDIRSRIGKEFFMKALGDGKREAERKLPSAIAEFEKEIERARANLPSGFASENGDAGDDTAACPLSPNQMAAKHYADQVQFDQDLRNTTHLYARHGFIDEFYVETLREIRSGAATNDEIQNAIGWIFRKFKSLGHLDSDPGSTEWRYTASRLAAAEYEALNLAALRDDDGDAPAPPEWITNALSELENTSEGGQKQEVTSLQALFEKCRTRKTGQEGLSDSTSKSYASGIRSMIEFMGADDATLITNRKINDWLEHLQFEKGLDPQTLNSRYLPAVRSTLKWAVNQGYIDHIDITASVQVPRKPKNRQKGYTQEEATELLQRALNYERQADSREYPETAASKRWCPWLAYFSGARIGEIAQLRKEDVRISPEGIRYIHITPEAGTTKTGHYRDVPLHKQLIDIGFLEFVEKSSEGPLFFRDENGTRDPVKAADQVAGQISEWLREHGLVPNGVSPNHGFRHGFKTLARRYDIATDYMHAIQGHATRTAGEAYGDTDLIAMQRELGKIPNISIA</sequence>
<proteinExistence type="inferred from homology"/>
<feature type="domain" description="Tyr recombinase" evidence="6">
    <location>
        <begin position="328"/>
        <end position="528"/>
    </location>
</feature>
<gene>
    <name evidence="8" type="ORF">SADFL11_1183</name>
</gene>
<keyword evidence="2" id="KW-0229">DNA integration</keyword>
<reference evidence="8 9" key="1">
    <citation type="submission" date="2008-01" db="EMBL/GenBank/DDBJ databases">
        <authorList>
            <person name="Wagner-Dobler I."/>
            <person name="Ferriera S."/>
            <person name="Johnson J."/>
            <person name="Kravitz S."/>
            <person name="Beeson K."/>
            <person name="Sutton G."/>
            <person name="Rogers Y.-H."/>
            <person name="Friedman R."/>
            <person name="Frazier M."/>
            <person name="Venter J.C."/>
        </authorList>
    </citation>
    <scope>NUCLEOTIDE SEQUENCE [LARGE SCALE GENOMIC DNA]</scope>
    <source>
        <strain evidence="9">DSM 17067 / NCIMB 14079 / DFL-11</strain>
    </source>
</reference>
<evidence type="ECO:0000256" key="3">
    <source>
        <dbReference type="ARBA" id="ARBA00023125"/>
    </source>
</evidence>
<comment type="similarity">
    <text evidence="1">Belongs to the 'phage' integrase family.</text>
</comment>
<evidence type="ECO:0000256" key="2">
    <source>
        <dbReference type="ARBA" id="ARBA00022908"/>
    </source>
</evidence>
<evidence type="ECO:0000259" key="7">
    <source>
        <dbReference type="PROSITE" id="PS51900"/>
    </source>
</evidence>
<dbReference type="GO" id="GO:0003677">
    <property type="term" value="F:DNA binding"/>
    <property type="evidence" value="ECO:0007669"/>
    <property type="project" value="UniProtKB-UniRule"/>
</dbReference>
<dbReference type="InterPro" id="IPR010998">
    <property type="entry name" value="Integrase_recombinase_N"/>
</dbReference>
<dbReference type="InterPro" id="IPR004107">
    <property type="entry name" value="Integrase_SAM-like_N"/>
</dbReference>
<evidence type="ECO:0000256" key="1">
    <source>
        <dbReference type="ARBA" id="ARBA00008857"/>
    </source>
</evidence>
<dbReference type="InterPro" id="IPR046668">
    <property type="entry name" value="DUF6538"/>
</dbReference>
<dbReference type="PROSITE" id="PS51900">
    <property type="entry name" value="CB"/>
    <property type="match status" value="1"/>
</dbReference>
<name>A0A5E8GVB6_ROSAD</name>
<dbReference type="InterPro" id="IPR011010">
    <property type="entry name" value="DNA_brk_join_enz"/>
</dbReference>
<reference evidence="8 9" key="2">
    <citation type="submission" date="2013-04" db="EMBL/GenBank/DDBJ databases">
        <authorList>
            <person name="Fiebig A."/>
            <person name="Pradella S."/>
            <person name="Wagner-Doebler I."/>
        </authorList>
    </citation>
    <scope>NUCLEOTIDE SEQUENCE [LARGE SCALE GENOMIC DNA]</scope>
    <source>
        <strain evidence="9">DSM 17067 / NCIMB 14079 / DFL-11</strain>
    </source>
</reference>
<evidence type="ECO:0000256" key="5">
    <source>
        <dbReference type="PROSITE-ProRule" id="PRU01248"/>
    </source>
</evidence>
<protein>
    <submittedName>
        <fullName evidence="8">Site-specific recombinase XerD</fullName>
    </submittedName>
</protein>
<evidence type="ECO:0000256" key="4">
    <source>
        <dbReference type="ARBA" id="ARBA00023172"/>
    </source>
</evidence>
<dbReference type="Pfam" id="PF20172">
    <property type="entry name" value="DUF6538"/>
    <property type="match status" value="1"/>
</dbReference>
<dbReference type="Gene3D" id="1.10.443.10">
    <property type="entry name" value="Intergrase catalytic core"/>
    <property type="match status" value="1"/>
</dbReference>
<dbReference type="AlphaFoldDB" id="A0A5E8GVB6"/>
<feature type="domain" description="Core-binding (CB)" evidence="7">
    <location>
        <begin position="221"/>
        <end position="306"/>
    </location>
</feature>
<accession>A0A5E8GVB6</accession>
<dbReference type="GO" id="GO:0015074">
    <property type="term" value="P:DNA integration"/>
    <property type="evidence" value="ECO:0007669"/>
    <property type="project" value="UniProtKB-KW"/>
</dbReference>
<dbReference type="Gene3D" id="1.10.150.130">
    <property type="match status" value="1"/>
</dbReference>
<dbReference type="InterPro" id="IPR013762">
    <property type="entry name" value="Integrase-like_cat_sf"/>
</dbReference>
<dbReference type="Proteomes" id="UP000004703">
    <property type="component" value="Chromosome"/>
</dbReference>
<dbReference type="PROSITE" id="PS51898">
    <property type="entry name" value="TYR_RECOMBINASE"/>
    <property type="match status" value="1"/>
</dbReference>